<dbReference type="NCBIfam" id="TIGR04057">
    <property type="entry name" value="SusC_RagA_signa"/>
    <property type="match status" value="1"/>
</dbReference>
<evidence type="ECO:0000256" key="6">
    <source>
        <dbReference type="ARBA" id="ARBA00023237"/>
    </source>
</evidence>
<dbReference type="Gene3D" id="2.170.130.10">
    <property type="entry name" value="TonB-dependent receptor, plug domain"/>
    <property type="match status" value="1"/>
</dbReference>
<evidence type="ECO:0000256" key="2">
    <source>
        <dbReference type="ARBA" id="ARBA00022448"/>
    </source>
</evidence>
<feature type="domain" description="Secretin/TonB short N-terminal" evidence="8">
    <location>
        <begin position="69"/>
        <end position="120"/>
    </location>
</feature>
<evidence type="ECO:0000256" key="4">
    <source>
        <dbReference type="ARBA" id="ARBA00022692"/>
    </source>
</evidence>
<dbReference type="InterPro" id="IPR036942">
    <property type="entry name" value="Beta-barrel_TonB_sf"/>
</dbReference>
<name>A0ABS5K621_9BACT</name>
<protein>
    <submittedName>
        <fullName evidence="9">SusC/RagA family TonB-linked outer membrane protein</fullName>
    </submittedName>
</protein>
<dbReference type="NCBIfam" id="TIGR04056">
    <property type="entry name" value="OMP_RagA_SusC"/>
    <property type="match status" value="1"/>
</dbReference>
<evidence type="ECO:0000256" key="3">
    <source>
        <dbReference type="ARBA" id="ARBA00022452"/>
    </source>
</evidence>
<keyword evidence="5 7" id="KW-0472">Membrane</keyword>
<keyword evidence="10" id="KW-1185">Reference proteome</keyword>
<dbReference type="RefSeq" id="WP_212225578.1">
    <property type="nucleotide sequence ID" value="NZ_JAGUCN010000002.1"/>
</dbReference>
<keyword evidence="6 7" id="KW-0998">Cell outer membrane</keyword>
<dbReference type="Gene3D" id="2.40.170.20">
    <property type="entry name" value="TonB-dependent receptor, beta-barrel domain"/>
    <property type="match status" value="1"/>
</dbReference>
<dbReference type="SUPFAM" id="SSF56935">
    <property type="entry name" value="Porins"/>
    <property type="match status" value="1"/>
</dbReference>
<dbReference type="InterPro" id="IPR037066">
    <property type="entry name" value="Plug_dom_sf"/>
</dbReference>
<evidence type="ECO:0000313" key="10">
    <source>
        <dbReference type="Proteomes" id="UP000721861"/>
    </source>
</evidence>
<dbReference type="InterPro" id="IPR011662">
    <property type="entry name" value="Secretin/TonB_short_N"/>
</dbReference>
<evidence type="ECO:0000259" key="8">
    <source>
        <dbReference type="SMART" id="SM00965"/>
    </source>
</evidence>
<dbReference type="Pfam" id="PF13715">
    <property type="entry name" value="CarbopepD_reg_2"/>
    <property type="match status" value="1"/>
</dbReference>
<evidence type="ECO:0000256" key="7">
    <source>
        <dbReference type="PROSITE-ProRule" id="PRU01360"/>
    </source>
</evidence>
<dbReference type="InterPro" id="IPR008969">
    <property type="entry name" value="CarboxyPept-like_regulatory"/>
</dbReference>
<dbReference type="Proteomes" id="UP000721861">
    <property type="component" value="Unassembled WGS sequence"/>
</dbReference>
<dbReference type="EMBL" id="JAGUCN010000002">
    <property type="protein sequence ID" value="MBS2210444.1"/>
    <property type="molecule type" value="Genomic_DNA"/>
</dbReference>
<organism evidence="9 10">
    <name type="scientific">Carboxylicivirga mesophila</name>
    <dbReference type="NCBI Taxonomy" id="1166478"/>
    <lineage>
        <taxon>Bacteria</taxon>
        <taxon>Pseudomonadati</taxon>
        <taxon>Bacteroidota</taxon>
        <taxon>Bacteroidia</taxon>
        <taxon>Marinilabiliales</taxon>
        <taxon>Marinilabiliaceae</taxon>
        <taxon>Carboxylicivirga</taxon>
    </lineage>
</organism>
<evidence type="ECO:0000256" key="5">
    <source>
        <dbReference type="ARBA" id="ARBA00023136"/>
    </source>
</evidence>
<reference evidence="9 10" key="1">
    <citation type="journal article" date="2014" name="Int. J. Syst. Evol. Microbiol.">
        <title>Carboxylicivirga gen. nov. in the family Marinilabiliaceae with two novel species, Carboxylicivirga mesophila sp. nov. and Carboxylicivirga taeanensis sp. nov., and reclassification of Cytophaga fermentans as Saccharicrinis fermentans gen. nov., comb. nov.</title>
        <authorList>
            <person name="Yang S.H."/>
            <person name="Seo H.S."/>
            <person name="Woo J.H."/>
            <person name="Oh H.M."/>
            <person name="Jang H."/>
            <person name="Lee J.H."/>
            <person name="Kim S.J."/>
            <person name="Kwon K.K."/>
        </authorList>
    </citation>
    <scope>NUCLEOTIDE SEQUENCE [LARGE SCALE GENOMIC DNA]</scope>
    <source>
        <strain evidence="9 10">JCM 18290</strain>
    </source>
</reference>
<comment type="caution">
    <text evidence="9">The sequence shown here is derived from an EMBL/GenBank/DDBJ whole genome shotgun (WGS) entry which is preliminary data.</text>
</comment>
<dbReference type="InterPro" id="IPR012910">
    <property type="entry name" value="Plug_dom"/>
</dbReference>
<dbReference type="PROSITE" id="PS52016">
    <property type="entry name" value="TONB_DEPENDENT_REC_3"/>
    <property type="match status" value="1"/>
</dbReference>
<dbReference type="Pfam" id="PF07660">
    <property type="entry name" value="STN"/>
    <property type="match status" value="1"/>
</dbReference>
<comment type="similarity">
    <text evidence="7">Belongs to the TonB-dependent receptor family.</text>
</comment>
<dbReference type="SUPFAM" id="SSF49464">
    <property type="entry name" value="Carboxypeptidase regulatory domain-like"/>
    <property type="match status" value="1"/>
</dbReference>
<keyword evidence="3 7" id="KW-1134">Transmembrane beta strand</keyword>
<gene>
    <name evidence="9" type="ORF">KEM09_03480</name>
</gene>
<proteinExistence type="inferred from homology"/>
<dbReference type="SMART" id="SM00965">
    <property type="entry name" value="STN"/>
    <property type="match status" value="1"/>
</dbReference>
<dbReference type="Gene3D" id="3.55.50.30">
    <property type="match status" value="1"/>
</dbReference>
<accession>A0ABS5K621</accession>
<evidence type="ECO:0000256" key="1">
    <source>
        <dbReference type="ARBA" id="ARBA00004571"/>
    </source>
</evidence>
<evidence type="ECO:0000313" key="9">
    <source>
        <dbReference type="EMBL" id="MBS2210444.1"/>
    </source>
</evidence>
<keyword evidence="2 7" id="KW-0813">Transport</keyword>
<keyword evidence="4 7" id="KW-0812">Transmembrane</keyword>
<dbReference type="InterPro" id="IPR039426">
    <property type="entry name" value="TonB-dep_rcpt-like"/>
</dbReference>
<dbReference type="Gene3D" id="2.60.40.1120">
    <property type="entry name" value="Carboxypeptidase-like, regulatory domain"/>
    <property type="match status" value="1"/>
</dbReference>
<comment type="subcellular location">
    <subcellularLocation>
        <location evidence="1 7">Cell outer membrane</location>
        <topology evidence="1 7">Multi-pass membrane protein</topology>
    </subcellularLocation>
</comment>
<dbReference type="InterPro" id="IPR023996">
    <property type="entry name" value="TonB-dep_OMP_SusC/RagA"/>
</dbReference>
<dbReference type="Pfam" id="PF07715">
    <property type="entry name" value="Plug"/>
    <property type="match status" value="1"/>
</dbReference>
<sequence length="1141" mass="128337">MKKNRELLYPDGRGTPQIWRIMKLSLLMMFVILWHASANSYSQETKLKLDISNASVKEVFKAIKSQSRFTFIFNEEDIAQVKAVSLSVNGETVESVLSACLQGTGLTWQVIDDVVIIKPSKSVAQQNDLVIKGQVLDEKGQPVPGVNIIVLEYNNGTISDSEGRYELTVPDENAHLVFTFIGFEKQTIAIDGRSQINVTLITEVSELGDVVVTGYYNQTKESFTGAATTISSDKLQEVSNTNVLQALQVFDPSFKIVDNNDFGSNPNRMPEIEVRGKASFPGLSESEIRSNPNQPTFILDGFEVNLEKIYDLDINRIASVTILKDASATAIYGSRAANGVVVIETKAPEKGKLRVNYTFDGTVSAPDLSDYNLLNATNKLEAERLAGLYTSSRPAGDSYTEQVRLDQLYNQNLQAIKQGVNTDWIAQPVENSFSHKHSLFLEGGDDVIRYALEGNFNDERGVMKGSGRKRYALGSMLSYRFKNITFKNHLTVTRVDAPDSPYGSFADYARLNPYYRMKDENGRFYQTLRTNEDPLSPVQYSGLYDAHYLANENGSKYTNVTNNFSIDWMLLEGLRLKGNMSFQLQNDKSETFSSPESIAFINTPEEDFNLRGSYYVGDQEMFLLDGNLVLSYFKQIDKHFINAVIGGNIQEQTIDFEDYTAEGFANDRLSHVSFGAQFKEGTTPGGYEETSRLAGAFSNLNYNFDNRFLADASLRIDGSSKFGKNQRTAPFWSAGLGWNIHNESFFRDNAKVNELRLRANVGETGGDNFYAYQALTTYQYITDRHYRFNNGAFIKAIGNEDLRWQTTMKRNVGLDLALFNSRLMLSGNYYYDTTKDLLTQVTIAPSIGFSSFTSNMGDVLNKGVELNVSGTVYKNSQKGIFVNLFANVRHNVNEIQRISDALKEYNKSAAENQNKEVENQGNANIYRQGESADMISTAPVLQFNEGESIYAIYAVRSLGIDPVSGREVFLDRFGNTTMTWDARDQVVVGEAQPKYEGFFGTNTDIGNFSINLSFNYRLGGQIYNNTVIDRVENANLYNNVDQRVLEQRWTQEGDVKPYKSIADRSITRASSRFVEDEDMLSLASARVSYRFNPVALRNIGLRHLKLSMYMSDIFRISTVKRERGLTYPFARSVSFSLQTNF</sequence>
<dbReference type="InterPro" id="IPR023997">
    <property type="entry name" value="TonB-dep_OMP_SusC/RagA_CS"/>
</dbReference>